<sequence>MHPPDVLLNGNGGIAEYIVGATQNVKACRSLFYVIPCRTHVGEVSVTGKGFLIPDAAFPGDPRDTLPSSLPALRCPLKPFIHPPARFSFWILWHLSAGCEQLRPSNRATDLINLLFARGQVLRLKCGDRGRKFDGYVRRIKEKQNRFRSRLINSYLYGLPCNRTEPTMETKKSAPATRLGALTRTVTKILRFRRAATISGVHNEGNDNQKLKSSLAEYQSGFIDSLISTDGKAKVKPQLEESGSSSSSSCRNELDMESLLANIFAGVSAIKAAYAQLQVAESPYDPDTIQASDQAVVSELKHLSNLKQSYLKKQQLEAMSPVDSQLLSPQLQEQRNLLKTYQITTRKLESILQHKDAEIKFLQARLLDSTRFNRSLESKVRPRRSLSLDNLHQSLPDPKHFISVLRLAVKSVRTFVKQMVREMEYAGWDLETAAGVIQPVVRGKSEHWTHAFESFVCRCIFSDFQHRDFGISFDGRSSLDRRRFFQEFLELSSGKLVEAKGAELGKFIRTKYLSLVHPKMEASFFGDLSRRAAISSGRGFPDSEEFFAVFAEMAKSVWLLHRLYFSYGPEVEAAIFQVKRGCRFSEVYMESVTSSPANFPASSPSGFTVAFTVAPGFRVGKTLIQCKVYVSEEGKLNGRSR</sequence>
<evidence type="ECO:0000259" key="1">
    <source>
        <dbReference type="Pfam" id="PF04859"/>
    </source>
</evidence>
<proteinExistence type="predicted"/>
<keyword evidence="4" id="KW-1185">Reference proteome</keyword>
<dbReference type="InterPro" id="IPR040225">
    <property type="entry name" value="GIL1-like"/>
</dbReference>
<dbReference type="PANTHER" id="PTHR31161">
    <property type="entry name" value="PROTEIN GRAVITROPIC IN THE LIGHT 1"/>
    <property type="match status" value="1"/>
</dbReference>
<accession>A0AAV7GDR6</accession>
<comment type="caution">
    <text evidence="3">The sequence shown here is derived from an EMBL/GenBank/DDBJ whole genome shotgun (WGS) entry which is preliminary data.</text>
</comment>
<reference evidence="3 4" key="1">
    <citation type="journal article" date="2021" name="Hortic Res">
        <title>Chromosome-scale assembly of the Dendrobium chrysotoxum genome enhances the understanding of orchid evolution.</title>
        <authorList>
            <person name="Zhang Y."/>
            <person name="Zhang G.Q."/>
            <person name="Zhang D."/>
            <person name="Liu X.D."/>
            <person name="Xu X.Y."/>
            <person name="Sun W.H."/>
            <person name="Yu X."/>
            <person name="Zhu X."/>
            <person name="Wang Z.W."/>
            <person name="Zhao X."/>
            <person name="Zhong W.Y."/>
            <person name="Chen H."/>
            <person name="Yin W.L."/>
            <person name="Huang T."/>
            <person name="Niu S.C."/>
            <person name="Liu Z.J."/>
        </authorList>
    </citation>
    <scope>NUCLEOTIDE SEQUENCE [LARGE SCALE GENOMIC DNA]</scope>
    <source>
        <strain evidence="3">Lindl</strain>
    </source>
</reference>
<dbReference type="InterPro" id="IPR056813">
    <property type="entry name" value="GIL1_IRKI_C"/>
</dbReference>
<name>A0AAV7GDR6_DENCH</name>
<dbReference type="InterPro" id="IPR006943">
    <property type="entry name" value="DUF641_pln"/>
</dbReference>
<organism evidence="3 4">
    <name type="scientific">Dendrobium chrysotoxum</name>
    <name type="common">Orchid</name>
    <dbReference type="NCBI Taxonomy" id="161865"/>
    <lineage>
        <taxon>Eukaryota</taxon>
        <taxon>Viridiplantae</taxon>
        <taxon>Streptophyta</taxon>
        <taxon>Embryophyta</taxon>
        <taxon>Tracheophyta</taxon>
        <taxon>Spermatophyta</taxon>
        <taxon>Magnoliopsida</taxon>
        <taxon>Liliopsida</taxon>
        <taxon>Asparagales</taxon>
        <taxon>Orchidaceae</taxon>
        <taxon>Epidendroideae</taxon>
        <taxon>Malaxideae</taxon>
        <taxon>Dendrobiinae</taxon>
        <taxon>Dendrobium</taxon>
    </lineage>
</organism>
<protein>
    <recommendedName>
        <fullName evidence="5">DUF641 domain-containing protein</fullName>
    </recommendedName>
</protein>
<dbReference type="GO" id="GO:0009959">
    <property type="term" value="P:negative gravitropism"/>
    <property type="evidence" value="ECO:0007669"/>
    <property type="project" value="InterPro"/>
</dbReference>
<feature type="domain" description="GIL1/IRKI C-terminal" evidence="2">
    <location>
        <begin position="575"/>
        <end position="629"/>
    </location>
</feature>
<dbReference type="AlphaFoldDB" id="A0AAV7GDR6"/>
<evidence type="ECO:0000259" key="2">
    <source>
        <dbReference type="Pfam" id="PF24994"/>
    </source>
</evidence>
<evidence type="ECO:0008006" key="5">
    <source>
        <dbReference type="Google" id="ProtNLM"/>
    </source>
</evidence>
<dbReference type="Proteomes" id="UP000775213">
    <property type="component" value="Unassembled WGS sequence"/>
</dbReference>
<evidence type="ECO:0000313" key="4">
    <source>
        <dbReference type="Proteomes" id="UP000775213"/>
    </source>
</evidence>
<dbReference type="Pfam" id="PF24994">
    <property type="entry name" value="GIL1_IRKI_C"/>
    <property type="match status" value="1"/>
</dbReference>
<dbReference type="Pfam" id="PF04859">
    <property type="entry name" value="DUF641"/>
    <property type="match status" value="1"/>
</dbReference>
<evidence type="ECO:0000313" key="3">
    <source>
        <dbReference type="EMBL" id="KAH0453814.1"/>
    </source>
</evidence>
<feature type="domain" description="DUF641" evidence="1">
    <location>
        <begin position="255"/>
        <end position="379"/>
    </location>
</feature>
<dbReference type="GO" id="GO:0009639">
    <property type="term" value="P:response to red or far red light"/>
    <property type="evidence" value="ECO:0007669"/>
    <property type="project" value="InterPro"/>
</dbReference>
<dbReference type="EMBL" id="JAGFBR010000016">
    <property type="protein sequence ID" value="KAH0453814.1"/>
    <property type="molecule type" value="Genomic_DNA"/>
</dbReference>
<gene>
    <name evidence="3" type="ORF">IEQ34_018138</name>
</gene>